<organism evidence="1 2">
    <name type="scientific">Phytophthora fragariae</name>
    <dbReference type="NCBI Taxonomy" id="53985"/>
    <lineage>
        <taxon>Eukaryota</taxon>
        <taxon>Sar</taxon>
        <taxon>Stramenopiles</taxon>
        <taxon>Oomycota</taxon>
        <taxon>Peronosporomycetes</taxon>
        <taxon>Peronosporales</taxon>
        <taxon>Peronosporaceae</taxon>
        <taxon>Phytophthora</taxon>
    </lineage>
</organism>
<name>A0A6A4EKG0_9STRA</name>
<accession>A0A6A4EKG0</accession>
<dbReference type="AlphaFoldDB" id="A0A6A4EKG0"/>
<gene>
    <name evidence="1" type="ORF">PF001_g5941</name>
</gene>
<proteinExistence type="predicted"/>
<evidence type="ECO:0000313" key="2">
    <source>
        <dbReference type="Proteomes" id="UP000437068"/>
    </source>
</evidence>
<dbReference type="Proteomes" id="UP000437068">
    <property type="component" value="Unassembled WGS sequence"/>
</dbReference>
<protein>
    <submittedName>
        <fullName evidence="1">Uncharacterized protein</fullName>
    </submittedName>
</protein>
<reference evidence="1 2" key="1">
    <citation type="submission" date="2018-08" db="EMBL/GenBank/DDBJ databases">
        <title>Genomic investigation of the strawberry pathogen Phytophthora fragariae indicates pathogenicity is determined by transcriptional variation in three key races.</title>
        <authorList>
            <person name="Adams T.M."/>
            <person name="Armitage A.D."/>
            <person name="Sobczyk M.K."/>
            <person name="Bates H.J."/>
            <person name="Dunwell J.M."/>
            <person name="Nellist C.F."/>
            <person name="Harrison R.J."/>
        </authorList>
    </citation>
    <scope>NUCLEOTIDE SEQUENCE [LARGE SCALE GENOMIC DNA]</scope>
    <source>
        <strain evidence="1 2">A4</strain>
    </source>
</reference>
<dbReference type="EMBL" id="QXGE01000229">
    <property type="protein sequence ID" value="KAE9319325.1"/>
    <property type="molecule type" value="Genomic_DNA"/>
</dbReference>
<sequence>MADSAMAWIATWSTGNLGPRPDHLEVKLYMRSPYEPVSVKRLSRLHPVKDYAAPTVTAKPTQLLPEFQETIAVPELTAAAADAAWENIKLISRDGHTYVYVNGY</sequence>
<comment type="caution">
    <text evidence="1">The sequence shown here is derived from an EMBL/GenBank/DDBJ whole genome shotgun (WGS) entry which is preliminary data.</text>
</comment>
<evidence type="ECO:0000313" key="1">
    <source>
        <dbReference type="EMBL" id="KAE9319325.1"/>
    </source>
</evidence>